<protein>
    <submittedName>
        <fullName evidence="2">Uncharacterized protein</fullName>
    </submittedName>
</protein>
<reference evidence="2 3" key="1">
    <citation type="submission" date="2017-08" db="EMBL/GenBank/DDBJ databases">
        <title>USMARCv1.0.</title>
        <authorList>
            <person name="Hannum G.I."/>
            <person name="Koren S."/>
            <person name="Schroeder S.G."/>
            <person name="Chin S.C."/>
            <person name="Nonneman D.J."/>
            <person name="Becker S.A."/>
            <person name="Rosen B.D."/>
            <person name="Bickhart D.M."/>
            <person name="Putnam N.H."/>
            <person name="Green R.E."/>
            <person name="Tuggle C.K."/>
            <person name="Liu H."/>
            <person name="Rohrer G.A."/>
            <person name="Warr A."/>
            <person name="Hall R."/>
            <person name="Kim K."/>
            <person name="Hume D.A."/>
            <person name="Talbot R."/>
            <person name="Chow W."/>
            <person name="Howe K."/>
            <person name="Schwartz A.S."/>
            <person name="Watson M."/>
            <person name="Archibald A.L."/>
            <person name="Phillippy A.M."/>
            <person name="Smith T.P.L."/>
        </authorList>
    </citation>
    <scope>NUCLEOTIDE SEQUENCE [LARGE SCALE GENOMIC DNA]</scope>
</reference>
<feature type="compositionally biased region" description="Low complexity" evidence="1">
    <location>
        <begin position="89"/>
        <end position="101"/>
    </location>
</feature>
<feature type="region of interest" description="Disordered" evidence="1">
    <location>
        <begin position="70"/>
        <end position="206"/>
    </location>
</feature>
<dbReference type="Proteomes" id="UP000314985">
    <property type="component" value="Chromosome 14"/>
</dbReference>
<dbReference type="Ensembl" id="ENSSSCT00070038431.1">
    <property type="protein sequence ID" value="ENSSSCP00070032164.1"/>
    <property type="gene ID" value="ENSSSCG00070019424.1"/>
</dbReference>
<accession>A0A4X1UU22</accession>
<proteinExistence type="predicted"/>
<sequence length="206" mass="22093">MEEWTILLNFNPKLARRRPVSSACSRPGGVRSFSREASTWYWECLMRKILDASSSSPGSRFLFRRLTRDRGSRLHPRTPHLSQLGSQTPGPGRAAPAHAGGSTTRGSASPPARGFPTATAEKRTAAEPPARPQAASCSACRNAMPARPAPTPRRRSRARTAPREGHASSGVRFRPEGCAGVAGNAQPGSGRLPASKVQPPRWAVIL</sequence>
<evidence type="ECO:0000313" key="2">
    <source>
        <dbReference type="Ensembl" id="ENSSSCP00070032164.1"/>
    </source>
</evidence>
<reference evidence="2" key="2">
    <citation type="submission" date="2025-08" db="UniProtKB">
        <authorList>
            <consortium name="Ensembl"/>
        </authorList>
    </citation>
    <scope>IDENTIFICATION</scope>
</reference>
<dbReference type="AlphaFoldDB" id="A0A4X1UU22"/>
<evidence type="ECO:0000256" key="1">
    <source>
        <dbReference type="SAM" id="MobiDB-lite"/>
    </source>
</evidence>
<evidence type="ECO:0000313" key="3">
    <source>
        <dbReference type="Proteomes" id="UP000314985"/>
    </source>
</evidence>
<name>A0A4X1UU22_PIG</name>
<organism evidence="2 3">
    <name type="scientific">Sus scrofa</name>
    <name type="common">Pig</name>
    <dbReference type="NCBI Taxonomy" id="9823"/>
    <lineage>
        <taxon>Eukaryota</taxon>
        <taxon>Metazoa</taxon>
        <taxon>Chordata</taxon>
        <taxon>Craniata</taxon>
        <taxon>Vertebrata</taxon>
        <taxon>Euteleostomi</taxon>
        <taxon>Mammalia</taxon>
        <taxon>Eutheria</taxon>
        <taxon>Laurasiatheria</taxon>
        <taxon>Artiodactyla</taxon>
        <taxon>Suina</taxon>
        <taxon>Suidae</taxon>
        <taxon>Sus</taxon>
    </lineage>
</organism>